<evidence type="ECO:0000259" key="8">
    <source>
        <dbReference type="Pfam" id="PF08240"/>
    </source>
</evidence>
<sequence>MKAVRVHGPGDVRLDEIEAPVAGPRDVVVRVATAGICGSDVTYVRAGGVAAPATEPFGLGHELAGTIAAVGAEVRGVVAGDRVIVNPMGDGNGIGNGVPEGAFAPHLIVRNATLGGALHKIPDTMGFDRAALAEPLSVGLHAVNRSGARPGDKVVLFGAGPIGLGILLFLKRAGVTDVAVVDTTPQRLERARQLGASVTINPDEQDVAAALGAAFGTGELFGWPVINANLWFEVTGAAPVVQSIIGMAPFHATMVVVAVHHDPVPVNFQMALGKEMSIVTSMAYPDEFPDVIAALADPAVDVAPMISHSFPLDDFMTAFAVAQDRQASAKVLVTFDD</sequence>
<dbReference type="SUPFAM" id="SSF50129">
    <property type="entry name" value="GroES-like"/>
    <property type="match status" value="1"/>
</dbReference>
<keyword evidence="5" id="KW-0560">Oxidoreductase</keyword>
<dbReference type="InterPro" id="IPR013149">
    <property type="entry name" value="ADH-like_C"/>
</dbReference>
<name>A0A239JYI6_9SPHN</name>
<evidence type="ECO:0000256" key="1">
    <source>
        <dbReference type="ARBA" id="ARBA00001947"/>
    </source>
</evidence>
<keyword evidence="3 6" id="KW-0479">Metal-binding</keyword>
<dbReference type="Gene3D" id="3.40.50.720">
    <property type="entry name" value="NAD(P)-binding Rossmann-like Domain"/>
    <property type="match status" value="1"/>
</dbReference>
<dbReference type="RefSeq" id="WP_089221182.1">
    <property type="nucleotide sequence ID" value="NZ_FZOS01000042.1"/>
</dbReference>
<keyword evidence="10" id="KW-1185">Reference proteome</keyword>
<dbReference type="EMBL" id="FZOS01000042">
    <property type="protein sequence ID" value="SNT10689.1"/>
    <property type="molecule type" value="Genomic_DNA"/>
</dbReference>
<comment type="similarity">
    <text evidence="2 6">Belongs to the zinc-containing alcohol dehydrogenase family.</text>
</comment>
<evidence type="ECO:0000256" key="6">
    <source>
        <dbReference type="RuleBase" id="RU361277"/>
    </source>
</evidence>
<dbReference type="GO" id="GO:0034079">
    <property type="term" value="P:butanediol biosynthetic process"/>
    <property type="evidence" value="ECO:0007669"/>
    <property type="project" value="TreeGrafter"/>
</dbReference>
<dbReference type="GO" id="GO:0005737">
    <property type="term" value="C:cytoplasm"/>
    <property type="evidence" value="ECO:0007669"/>
    <property type="project" value="TreeGrafter"/>
</dbReference>
<evidence type="ECO:0000256" key="4">
    <source>
        <dbReference type="ARBA" id="ARBA00022833"/>
    </source>
</evidence>
<dbReference type="Pfam" id="PF08240">
    <property type="entry name" value="ADH_N"/>
    <property type="match status" value="1"/>
</dbReference>
<proteinExistence type="inferred from homology"/>
<comment type="cofactor">
    <cofactor evidence="1 6">
        <name>Zn(2+)</name>
        <dbReference type="ChEBI" id="CHEBI:29105"/>
    </cofactor>
</comment>
<dbReference type="InterPro" id="IPR011032">
    <property type="entry name" value="GroES-like_sf"/>
</dbReference>
<dbReference type="GO" id="GO:0000721">
    <property type="term" value="F:(R,R)-butanediol dehydrogenase activity"/>
    <property type="evidence" value="ECO:0007669"/>
    <property type="project" value="TreeGrafter"/>
</dbReference>
<dbReference type="InterPro" id="IPR036291">
    <property type="entry name" value="NAD(P)-bd_dom_sf"/>
</dbReference>
<evidence type="ECO:0000313" key="9">
    <source>
        <dbReference type="EMBL" id="SNT10689.1"/>
    </source>
</evidence>
<dbReference type="SUPFAM" id="SSF51735">
    <property type="entry name" value="NAD(P)-binding Rossmann-fold domains"/>
    <property type="match status" value="1"/>
</dbReference>
<feature type="domain" description="Alcohol dehydrogenase-like C-terminal" evidence="7">
    <location>
        <begin position="161"/>
        <end position="296"/>
    </location>
</feature>
<evidence type="ECO:0000256" key="3">
    <source>
        <dbReference type="ARBA" id="ARBA00022723"/>
    </source>
</evidence>
<evidence type="ECO:0000313" key="10">
    <source>
        <dbReference type="Proteomes" id="UP000198281"/>
    </source>
</evidence>
<dbReference type="PANTHER" id="PTHR43161">
    <property type="entry name" value="SORBITOL DEHYDROGENASE"/>
    <property type="match status" value="1"/>
</dbReference>
<evidence type="ECO:0000256" key="5">
    <source>
        <dbReference type="ARBA" id="ARBA00023002"/>
    </source>
</evidence>
<evidence type="ECO:0000259" key="7">
    <source>
        <dbReference type="Pfam" id="PF00107"/>
    </source>
</evidence>
<organism evidence="9 10">
    <name type="scientific">Edaphosphingomonas laterariae</name>
    <dbReference type="NCBI Taxonomy" id="861865"/>
    <lineage>
        <taxon>Bacteria</taxon>
        <taxon>Pseudomonadati</taxon>
        <taxon>Pseudomonadota</taxon>
        <taxon>Alphaproteobacteria</taxon>
        <taxon>Sphingomonadales</taxon>
        <taxon>Rhizorhabdaceae</taxon>
        <taxon>Edaphosphingomonas</taxon>
    </lineage>
</organism>
<keyword evidence="4 6" id="KW-0862">Zinc</keyword>
<evidence type="ECO:0000256" key="2">
    <source>
        <dbReference type="ARBA" id="ARBA00008072"/>
    </source>
</evidence>
<dbReference type="OrthoDB" id="9773078at2"/>
<dbReference type="PANTHER" id="PTHR43161:SF23">
    <property type="entry name" value="(R,R)-BUTANEDIOL DEHYDROGENASE-RELATED"/>
    <property type="match status" value="1"/>
</dbReference>
<dbReference type="AlphaFoldDB" id="A0A239JYI6"/>
<dbReference type="GO" id="GO:0008270">
    <property type="term" value="F:zinc ion binding"/>
    <property type="evidence" value="ECO:0007669"/>
    <property type="project" value="InterPro"/>
</dbReference>
<protein>
    <submittedName>
        <fullName evidence="9">2-desacetyl-2-hydroxyethyl bacteriochlorophyllide A dehydrogenase</fullName>
    </submittedName>
</protein>
<dbReference type="Gene3D" id="3.90.180.10">
    <property type="entry name" value="Medium-chain alcohol dehydrogenases, catalytic domain"/>
    <property type="match status" value="1"/>
</dbReference>
<reference evidence="10" key="1">
    <citation type="submission" date="2017-06" db="EMBL/GenBank/DDBJ databases">
        <authorList>
            <person name="Varghese N."/>
            <person name="Submissions S."/>
        </authorList>
    </citation>
    <scope>NUCLEOTIDE SEQUENCE [LARGE SCALE GENOMIC DNA]</scope>
    <source>
        <strain evidence="10">LNB2</strain>
    </source>
</reference>
<dbReference type="Proteomes" id="UP000198281">
    <property type="component" value="Unassembled WGS sequence"/>
</dbReference>
<dbReference type="InterPro" id="IPR002328">
    <property type="entry name" value="ADH_Zn_CS"/>
</dbReference>
<dbReference type="Pfam" id="PF00107">
    <property type="entry name" value="ADH_zinc_N"/>
    <property type="match status" value="1"/>
</dbReference>
<dbReference type="InterPro" id="IPR013154">
    <property type="entry name" value="ADH-like_N"/>
</dbReference>
<feature type="domain" description="Alcohol dehydrogenase-like N-terminal" evidence="8">
    <location>
        <begin position="23"/>
        <end position="113"/>
    </location>
</feature>
<accession>A0A239JYI6</accession>
<gene>
    <name evidence="9" type="ORF">SAMN06295912_1423</name>
</gene>
<dbReference type="PROSITE" id="PS00059">
    <property type="entry name" value="ADH_ZINC"/>
    <property type="match status" value="1"/>
</dbReference>